<dbReference type="InterPro" id="IPR036640">
    <property type="entry name" value="ABC1_TM_sf"/>
</dbReference>
<feature type="domain" description="ABC transporter" evidence="11">
    <location>
        <begin position="388"/>
        <end position="623"/>
    </location>
</feature>
<comment type="caution">
    <text evidence="13">The sequence shown here is derived from an EMBL/GenBank/DDBJ whole genome shotgun (WGS) entry which is preliminary data.</text>
</comment>
<evidence type="ECO:0000256" key="7">
    <source>
        <dbReference type="ARBA" id="ARBA00022989"/>
    </source>
</evidence>
<keyword evidence="4 10" id="KW-0812">Transmembrane</keyword>
<feature type="domain" description="ABC transmembrane type-1" evidence="12">
    <location>
        <begin position="48"/>
        <end position="332"/>
    </location>
</feature>
<protein>
    <submittedName>
        <fullName evidence="13">ABC transporter ATP-binding protein</fullName>
    </submittedName>
</protein>
<dbReference type="CDD" id="cd18550">
    <property type="entry name" value="ABC_6TM_exporter_like"/>
    <property type="match status" value="1"/>
</dbReference>
<dbReference type="PROSITE" id="PS50929">
    <property type="entry name" value="ABC_TM1F"/>
    <property type="match status" value="1"/>
</dbReference>
<evidence type="ECO:0000313" key="14">
    <source>
        <dbReference type="Proteomes" id="UP000307768"/>
    </source>
</evidence>
<evidence type="ECO:0000256" key="2">
    <source>
        <dbReference type="ARBA" id="ARBA00022448"/>
    </source>
</evidence>
<proteinExistence type="inferred from homology"/>
<dbReference type="EMBL" id="VDFQ02000006">
    <property type="protein sequence ID" value="KAA1420079.1"/>
    <property type="molecule type" value="Genomic_DNA"/>
</dbReference>
<feature type="transmembrane region" description="Helical" evidence="10">
    <location>
        <begin position="84"/>
        <end position="108"/>
    </location>
</feature>
<keyword evidence="3" id="KW-1003">Cell membrane</keyword>
<dbReference type="SMART" id="SM00382">
    <property type="entry name" value="AAA"/>
    <property type="match status" value="1"/>
</dbReference>
<keyword evidence="6 13" id="KW-0067">ATP-binding</keyword>
<feature type="transmembrane region" description="Helical" evidence="10">
    <location>
        <begin position="47"/>
        <end position="72"/>
    </location>
</feature>
<feature type="transmembrane region" description="Helical" evidence="10">
    <location>
        <begin position="295"/>
        <end position="314"/>
    </location>
</feature>
<name>A0A5Q6RPY5_9ACTN</name>
<evidence type="ECO:0000256" key="1">
    <source>
        <dbReference type="ARBA" id="ARBA00004651"/>
    </source>
</evidence>
<dbReference type="InterPro" id="IPR011527">
    <property type="entry name" value="ABC1_TM_dom"/>
</dbReference>
<evidence type="ECO:0000256" key="9">
    <source>
        <dbReference type="ARBA" id="ARBA00061644"/>
    </source>
</evidence>
<dbReference type="RefSeq" id="WP_149771303.1">
    <property type="nucleotide sequence ID" value="NZ_VDFQ02000006.1"/>
</dbReference>
<dbReference type="PANTHER" id="PTHR43394">
    <property type="entry name" value="ATP-DEPENDENT PERMEASE MDL1, MITOCHONDRIAL"/>
    <property type="match status" value="1"/>
</dbReference>
<dbReference type="Pfam" id="PF00664">
    <property type="entry name" value="ABC_membrane"/>
    <property type="match status" value="1"/>
</dbReference>
<dbReference type="InterPro" id="IPR027417">
    <property type="entry name" value="P-loop_NTPase"/>
</dbReference>
<dbReference type="OrthoDB" id="9806127at2"/>
<keyword evidence="5" id="KW-0547">Nucleotide-binding</keyword>
<reference evidence="13 14" key="1">
    <citation type="submission" date="2019-09" db="EMBL/GenBank/DDBJ databases">
        <title>Mumia zhuanghuii sp. nov. isolated from the intestinal contents of plateau pika (Ochotona curzoniae) in the Qinghai-Tibet plateau of China.</title>
        <authorList>
            <person name="Tian Z."/>
        </authorList>
    </citation>
    <scope>NUCLEOTIDE SEQUENCE [LARGE SCALE GENOMIC DNA]</scope>
    <source>
        <strain evidence="14">350</strain>
    </source>
</reference>
<comment type="subcellular location">
    <subcellularLocation>
        <location evidence="1">Cell membrane</location>
        <topology evidence="1">Multi-pass membrane protein</topology>
    </subcellularLocation>
</comment>
<dbReference type="GO" id="GO:0005886">
    <property type="term" value="C:plasma membrane"/>
    <property type="evidence" value="ECO:0007669"/>
    <property type="project" value="UniProtKB-SubCell"/>
</dbReference>
<dbReference type="GO" id="GO:0016887">
    <property type="term" value="F:ATP hydrolysis activity"/>
    <property type="evidence" value="ECO:0007669"/>
    <property type="project" value="InterPro"/>
</dbReference>
<dbReference type="Gene3D" id="1.20.1560.10">
    <property type="entry name" value="ABC transporter type 1, transmembrane domain"/>
    <property type="match status" value="1"/>
</dbReference>
<organism evidence="13 14">
    <name type="scientific">Mumia zhuanghuii</name>
    <dbReference type="NCBI Taxonomy" id="2585211"/>
    <lineage>
        <taxon>Bacteria</taxon>
        <taxon>Bacillati</taxon>
        <taxon>Actinomycetota</taxon>
        <taxon>Actinomycetes</taxon>
        <taxon>Propionibacteriales</taxon>
        <taxon>Nocardioidaceae</taxon>
        <taxon>Mumia</taxon>
    </lineage>
</organism>
<dbReference type="GO" id="GO:0005524">
    <property type="term" value="F:ATP binding"/>
    <property type="evidence" value="ECO:0007669"/>
    <property type="project" value="UniProtKB-KW"/>
</dbReference>
<dbReference type="InterPro" id="IPR003593">
    <property type="entry name" value="AAA+_ATPase"/>
</dbReference>
<evidence type="ECO:0000259" key="12">
    <source>
        <dbReference type="PROSITE" id="PS50929"/>
    </source>
</evidence>
<dbReference type="InterPro" id="IPR003439">
    <property type="entry name" value="ABC_transporter-like_ATP-bd"/>
</dbReference>
<dbReference type="Gene3D" id="3.40.50.300">
    <property type="entry name" value="P-loop containing nucleotide triphosphate hydrolases"/>
    <property type="match status" value="1"/>
</dbReference>
<dbReference type="InterPro" id="IPR017871">
    <property type="entry name" value="ABC_transporter-like_CS"/>
</dbReference>
<evidence type="ECO:0000256" key="4">
    <source>
        <dbReference type="ARBA" id="ARBA00022692"/>
    </source>
</evidence>
<evidence type="ECO:0000313" key="13">
    <source>
        <dbReference type="EMBL" id="KAA1420079.1"/>
    </source>
</evidence>
<evidence type="ECO:0000256" key="5">
    <source>
        <dbReference type="ARBA" id="ARBA00022741"/>
    </source>
</evidence>
<dbReference type="SUPFAM" id="SSF52540">
    <property type="entry name" value="P-loop containing nucleoside triphosphate hydrolases"/>
    <property type="match status" value="1"/>
</dbReference>
<keyword evidence="2" id="KW-0813">Transport</keyword>
<evidence type="ECO:0000256" key="10">
    <source>
        <dbReference type="SAM" id="Phobius"/>
    </source>
</evidence>
<feature type="transmembrane region" description="Helical" evidence="10">
    <location>
        <begin position="173"/>
        <end position="200"/>
    </location>
</feature>
<dbReference type="Pfam" id="PF00005">
    <property type="entry name" value="ABC_tran"/>
    <property type="match status" value="1"/>
</dbReference>
<dbReference type="PANTHER" id="PTHR43394:SF1">
    <property type="entry name" value="ATP-BINDING CASSETTE SUB-FAMILY B MEMBER 10, MITOCHONDRIAL"/>
    <property type="match status" value="1"/>
</dbReference>
<dbReference type="PROSITE" id="PS50893">
    <property type="entry name" value="ABC_TRANSPORTER_2"/>
    <property type="match status" value="1"/>
</dbReference>
<evidence type="ECO:0000256" key="6">
    <source>
        <dbReference type="ARBA" id="ARBA00022840"/>
    </source>
</evidence>
<accession>A0A5Q6RPY5</accession>
<evidence type="ECO:0000259" key="11">
    <source>
        <dbReference type="PROSITE" id="PS50893"/>
    </source>
</evidence>
<dbReference type="AlphaFoldDB" id="A0A5Q6RPY5"/>
<evidence type="ECO:0000256" key="3">
    <source>
        <dbReference type="ARBA" id="ARBA00022475"/>
    </source>
</evidence>
<dbReference type="InterPro" id="IPR039421">
    <property type="entry name" value="Type_1_exporter"/>
</dbReference>
<comment type="similarity">
    <text evidence="9">Belongs to the ABC transporter superfamily. Lipid exporter (TC 3.A.1.106) family.</text>
</comment>
<dbReference type="SUPFAM" id="SSF90123">
    <property type="entry name" value="ABC transporter transmembrane region"/>
    <property type="match status" value="1"/>
</dbReference>
<dbReference type="Proteomes" id="UP000307768">
    <property type="component" value="Unassembled WGS sequence"/>
</dbReference>
<sequence>MAFSSPTGARGGGRRSFTQDSSIAKHTLHRDTLRRVLAFARPYRRQLAVFLVIIAISAAAGALTPLAIRDLIDHGITAGDRDRVVTLALVIAGLAIVGAALTVAQTWVSSRIGERLIWDLRTAVFDHVQRMPLAFFSRARTGALVQRLNGDVLGAQQAFTSTLSNVVSNSLTIVFTLAAMLAMSWQLTLVSLVLLPAFVLPARWVGRKLAGLTRERYGLNADVAQMMNERFNVAGAHLVKVYGRPAAESADFAQKAGRVRDTGVQTAVLGTYFRAGLTTVAAVGTAIVYGAGGLMAIGGSLTVGMVVALTAYLGRLYGPITAMSNVQVDVMTALVSFERVLEVLDLEPMVADAPDAHDLADDLRRHGATLELDRVAFRYPAAAEVSLASLEDVATLGNDPVSDTLRDVSFSVPAGATVALVGHSGAGKTTISQLATRMYDPTAGVVRIAGADLRDVTQQSLHDAVGVVTQEAHVFHDTIAANLRYAKPDATDAELETALRRAHVWDLVASLPSGLETVVGDRGYRLSGGERQRLAIARMLLKQPAFVVLDEATAHLDSESEAAVQAALDEALSTCTSLVIAHRLSTIRNADLILVLSEGRVVESGTHTELLGVGGTYGDLYRTQFAADAARADEDVAAA</sequence>
<dbReference type="GO" id="GO:0015421">
    <property type="term" value="F:ABC-type oligopeptide transporter activity"/>
    <property type="evidence" value="ECO:0007669"/>
    <property type="project" value="TreeGrafter"/>
</dbReference>
<dbReference type="FunFam" id="3.40.50.300:FF:000299">
    <property type="entry name" value="ABC transporter ATP-binding protein/permease"/>
    <property type="match status" value="1"/>
</dbReference>
<evidence type="ECO:0000256" key="8">
    <source>
        <dbReference type="ARBA" id="ARBA00023136"/>
    </source>
</evidence>
<keyword evidence="8 10" id="KW-0472">Membrane</keyword>
<gene>
    <name evidence="13" type="ORF">FE697_019565</name>
</gene>
<dbReference type="PROSITE" id="PS00211">
    <property type="entry name" value="ABC_TRANSPORTER_1"/>
    <property type="match status" value="1"/>
</dbReference>
<keyword evidence="7 10" id="KW-1133">Transmembrane helix</keyword>